<dbReference type="Gene3D" id="2.40.50.1020">
    <property type="entry name" value="LytTr DNA-binding domain"/>
    <property type="match status" value="1"/>
</dbReference>
<dbReference type="AlphaFoldDB" id="A0A4V2DCH2"/>
<proteinExistence type="predicted"/>
<dbReference type="Pfam" id="PF04397">
    <property type="entry name" value="LytTR"/>
    <property type="match status" value="1"/>
</dbReference>
<dbReference type="PROSITE" id="PS50110">
    <property type="entry name" value="RESPONSE_REGULATORY"/>
    <property type="match status" value="1"/>
</dbReference>
<dbReference type="SMART" id="SM00448">
    <property type="entry name" value="REC"/>
    <property type="match status" value="1"/>
</dbReference>
<dbReference type="GO" id="GO:0003677">
    <property type="term" value="F:DNA binding"/>
    <property type="evidence" value="ECO:0007669"/>
    <property type="project" value="InterPro"/>
</dbReference>
<dbReference type="InterPro" id="IPR007492">
    <property type="entry name" value="LytTR_DNA-bd_dom"/>
</dbReference>
<dbReference type="Proteomes" id="UP000292855">
    <property type="component" value="Unassembled WGS sequence"/>
</dbReference>
<dbReference type="Pfam" id="PF00072">
    <property type="entry name" value="Response_reg"/>
    <property type="match status" value="1"/>
</dbReference>
<protein>
    <submittedName>
        <fullName evidence="3">Response regulator transcription factor</fullName>
    </submittedName>
</protein>
<evidence type="ECO:0000259" key="2">
    <source>
        <dbReference type="PROSITE" id="PS50110"/>
    </source>
</evidence>
<evidence type="ECO:0000313" key="3">
    <source>
        <dbReference type="EMBL" id="RZF61478.1"/>
    </source>
</evidence>
<reference evidence="3 4" key="1">
    <citation type="submission" date="2019-02" db="EMBL/GenBank/DDBJ databases">
        <authorList>
            <person name="Li Y."/>
        </authorList>
    </citation>
    <scope>NUCLEOTIDE SEQUENCE [LARGE SCALE GENOMIC DNA]</scope>
    <source>
        <strain evidence="3 4">30C10-4-7</strain>
    </source>
</reference>
<evidence type="ECO:0000313" key="4">
    <source>
        <dbReference type="Proteomes" id="UP000292855"/>
    </source>
</evidence>
<organism evidence="3 4">
    <name type="scientific">Sphingobacterium corticibacterium</name>
    <dbReference type="NCBI Taxonomy" id="2484746"/>
    <lineage>
        <taxon>Bacteria</taxon>
        <taxon>Pseudomonadati</taxon>
        <taxon>Bacteroidota</taxon>
        <taxon>Sphingobacteriia</taxon>
        <taxon>Sphingobacteriales</taxon>
        <taxon>Sphingobacteriaceae</taxon>
        <taxon>Sphingobacterium</taxon>
    </lineage>
</organism>
<evidence type="ECO:0000256" key="1">
    <source>
        <dbReference type="PROSITE-ProRule" id="PRU00169"/>
    </source>
</evidence>
<dbReference type="Gene3D" id="3.40.50.2300">
    <property type="match status" value="1"/>
</dbReference>
<feature type="domain" description="Response regulatory" evidence="2">
    <location>
        <begin position="9"/>
        <end position="120"/>
    </location>
</feature>
<dbReference type="InterPro" id="IPR001789">
    <property type="entry name" value="Sig_transdc_resp-reg_receiver"/>
</dbReference>
<dbReference type="GO" id="GO:0000160">
    <property type="term" value="P:phosphorelay signal transduction system"/>
    <property type="evidence" value="ECO:0007669"/>
    <property type="project" value="InterPro"/>
</dbReference>
<dbReference type="RefSeq" id="WP_130139708.1">
    <property type="nucleotide sequence ID" value="NZ_SGIT01000001.1"/>
</dbReference>
<name>A0A4V2DCH2_9SPHI</name>
<dbReference type="InterPro" id="IPR011006">
    <property type="entry name" value="CheY-like_superfamily"/>
</dbReference>
<gene>
    <name evidence="3" type="ORF">EWE74_01140</name>
</gene>
<sequence length="268" mass="30786">MKTILEILKCVVLDDERAPLLKMQRLIKSRPELLLVKSSTNPDCIIDLIERADIQILFVDMEMEAMHGLEVIRRVKGKVHIICCTAYNNFASEIMELAVDHYLLKPMSEEKFNLAVDRVLVNCGRKKSLEPDTSNVPLDILQTVGFRTPGKNAWFYVTLGDIEYIEAGERTSTVYHTPDQAGQQSSASTTVAFTITEMEQLLPAKYFIRVHRGFILPVHRIREYSVAEGIKLRGSTRKEFIPVGDKYKAALEDRLRLLERFKKQYHEE</sequence>
<feature type="modified residue" description="4-aspartylphosphate" evidence="1">
    <location>
        <position position="60"/>
    </location>
</feature>
<keyword evidence="4" id="KW-1185">Reference proteome</keyword>
<dbReference type="SMART" id="SM00850">
    <property type="entry name" value="LytTR"/>
    <property type="match status" value="1"/>
</dbReference>
<keyword evidence="1" id="KW-0597">Phosphoprotein</keyword>
<accession>A0A4V2DCH2</accession>
<dbReference type="OrthoDB" id="704144at2"/>
<comment type="caution">
    <text evidence="3">The sequence shown here is derived from an EMBL/GenBank/DDBJ whole genome shotgun (WGS) entry which is preliminary data.</text>
</comment>
<dbReference type="EMBL" id="SGIT01000001">
    <property type="protein sequence ID" value="RZF61478.1"/>
    <property type="molecule type" value="Genomic_DNA"/>
</dbReference>
<dbReference type="SUPFAM" id="SSF52172">
    <property type="entry name" value="CheY-like"/>
    <property type="match status" value="1"/>
</dbReference>